<keyword evidence="1" id="KW-0732">Signal</keyword>
<feature type="chain" id="PRO_5020821343" evidence="1">
    <location>
        <begin position="26"/>
        <end position="192"/>
    </location>
</feature>
<dbReference type="Pfam" id="PF14334">
    <property type="entry name" value="DUF4390"/>
    <property type="match status" value="1"/>
</dbReference>
<feature type="signal peptide" evidence="1">
    <location>
        <begin position="1"/>
        <end position="25"/>
    </location>
</feature>
<evidence type="ECO:0000313" key="2">
    <source>
        <dbReference type="EMBL" id="TDP13406.1"/>
    </source>
</evidence>
<evidence type="ECO:0000256" key="1">
    <source>
        <dbReference type="SAM" id="SignalP"/>
    </source>
</evidence>
<dbReference type="RefSeq" id="WP_246030666.1">
    <property type="nucleotide sequence ID" value="NZ_JAUFPJ010000001.1"/>
</dbReference>
<protein>
    <submittedName>
        <fullName evidence="2">Uncharacterized protein DUF4390</fullName>
    </submittedName>
</protein>
<proteinExistence type="predicted"/>
<organism evidence="2 3">
    <name type="scientific">Roseateles asaccharophilus</name>
    <dbReference type="NCBI Taxonomy" id="582607"/>
    <lineage>
        <taxon>Bacteria</taxon>
        <taxon>Pseudomonadati</taxon>
        <taxon>Pseudomonadota</taxon>
        <taxon>Betaproteobacteria</taxon>
        <taxon>Burkholderiales</taxon>
        <taxon>Sphaerotilaceae</taxon>
        <taxon>Roseateles</taxon>
    </lineage>
</organism>
<dbReference type="EMBL" id="SNXE01000001">
    <property type="protein sequence ID" value="TDP13406.1"/>
    <property type="molecule type" value="Genomic_DNA"/>
</dbReference>
<dbReference type="AlphaFoldDB" id="A0A4R6NC84"/>
<reference evidence="2 3" key="1">
    <citation type="submission" date="2019-03" db="EMBL/GenBank/DDBJ databases">
        <title>Genomic Encyclopedia of Type Strains, Phase IV (KMG-IV): sequencing the most valuable type-strain genomes for metagenomic binning, comparative biology and taxonomic classification.</title>
        <authorList>
            <person name="Goeker M."/>
        </authorList>
    </citation>
    <scope>NUCLEOTIDE SEQUENCE [LARGE SCALE GENOMIC DNA]</scope>
    <source>
        <strain evidence="2 3">DSM 25082</strain>
    </source>
</reference>
<sequence>MLPVSRLFAVFLLLLALLPGGAARADGVELSQLVVERREEALVLSFSTRFELPRAVEDALMKGVPIYFVAEASLLRSRWYWRDARVAQVSRSWRLAWQPLTRQYRVSTGGLNQSFTSLAEALASMRGVAAWRLADLKELDEESRHYLEFSYRLDTSQLPRPMQIGLGSPQGWALSVERSLTLSPELLSPSKP</sequence>
<keyword evidence="3" id="KW-1185">Reference proteome</keyword>
<comment type="caution">
    <text evidence="2">The sequence shown here is derived from an EMBL/GenBank/DDBJ whole genome shotgun (WGS) entry which is preliminary data.</text>
</comment>
<dbReference type="Proteomes" id="UP000295357">
    <property type="component" value="Unassembled WGS sequence"/>
</dbReference>
<name>A0A4R6NC84_9BURK</name>
<evidence type="ECO:0000313" key="3">
    <source>
        <dbReference type="Proteomes" id="UP000295357"/>
    </source>
</evidence>
<gene>
    <name evidence="2" type="ORF">DFR39_101881</name>
</gene>
<accession>A0A4R6NC84</accession>
<dbReference type="InterPro" id="IPR025500">
    <property type="entry name" value="DUF4390"/>
</dbReference>